<dbReference type="InterPro" id="IPR000262">
    <property type="entry name" value="FMN-dep_DH"/>
</dbReference>
<dbReference type="InterPro" id="IPR013785">
    <property type="entry name" value="Aldolase_TIM"/>
</dbReference>
<comment type="similarity">
    <text evidence="5">Belongs to the FMN-dependent alpha-hydroxy acid dehydrogenase family.</text>
</comment>
<accession>M0QFV1</accession>
<dbReference type="eggNOG" id="COG1304">
    <property type="taxonomic scope" value="Bacteria"/>
</dbReference>
<evidence type="ECO:0000256" key="6">
    <source>
        <dbReference type="PIRSR" id="PIRSR000138-1"/>
    </source>
</evidence>
<feature type="binding site" evidence="7">
    <location>
        <position position="39"/>
    </location>
    <ligand>
        <name>glyoxylate</name>
        <dbReference type="ChEBI" id="CHEBI:36655"/>
    </ligand>
</feature>
<name>M0QFV1_9ACTN</name>
<keyword evidence="2 7" id="KW-0285">Flavoprotein</keyword>
<evidence type="ECO:0000256" key="3">
    <source>
        <dbReference type="ARBA" id="ARBA00022643"/>
    </source>
</evidence>
<dbReference type="PANTHER" id="PTHR10578:SF107">
    <property type="entry name" value="2-HYDROXYACID OXIDASE 1"/>
    <property type="match status" value="1"/>
</dbReference>
<feature type="active site" description="Proton acceptor" evidence="6">
    <location>
        <position position="268"/>
    </location>
</feature>
<comment type="caution">
    <text evidence="9">The sequence shown here is derived from an EMBL/GenBank/DDBJ whole genome shotgun (WGS) entry which is preliminary data.</text>
</comment>
<dbReference type="OrthoDB" id="9770452at2"/>
<protein>
    <submittedName>
        <fullName evidence="9">Putative oxidoreductase</fullName>
    </submittedName>
</protein>
<dbReference type="RefSeq" id="WP_007618628.1">
    <property type="nucleotide sequence ID" value="NZ_BANX01000008.1"/>
</dbReference>
<gene>
    <name evidence="9" type="ORF">GS4_08_00220</name>
</gene>
<dbReference type="Proteomes" id="UP000011666">
    <property type="component" value="Unassembled WGS sequence"/>
</dbReference>
<dbReference type="GO" id="GO:0016491">
    <property type="term" value="F:oxidoreductase activity"/>
    <property type="evidence" value="ECO:0007669"/>
    <property type="project" value="UniProtKB-KW"/>
</dbReference>
<dbReference type="SUPFAM" id="SSF51395">
    <property type="entry name" value="FMN-linked oxidoreductases"/>
    <property type="match status" value="1"/>
</dbReference>
<sequence>MDRSLIGVSPLPHHPNVYHSIDDLEAAWSSVAPRSITAYVNGGAGDDTTVGANRIALDDVSLAPRGLFDGPTDVHDVDPDLRVRVLGEELRTPLLLAPTSPQRLLHADAELAVARGAEASEVSPIVSCDSHYDFRRIASATTSQPWAQVFPYRSREVIRDLLDYCRDAGATTAAITIDASHRARRLSVNRAGYVLPPFVDYGTLRAVGILTGETPQIGWVPKVALTFDDMRWLRDATSMKLLAKGLTRAQDARRLVDMGYDGVIVSNHGGRQLDGAVAAATALPAVVDAVGSEVPVLFDSGIRSGYDVLRAIALGADAVCIGRPYLWGLGVAGEDGVRTAIGLILDELRDGLRQLGLRRVTELDRSFVHYPRSDS</sequence>
<evidence type="ECO:0000256" key="5">
    <source>
        <dbReference type="ARBA" id="ARBA00024042"/>
    </source>
</evidence>
<feature type="binding site" evidence="7">
    <location>
        <position position="244"/>
    </location>
    <ligand>
        <name>FMN</name>
        <dbReference type="ChEBI" id="CHEBI:58210"/>
    </ligand>
</feature>
<evidence type="ECO:0000313" key="10">
    <source>
        <dbReference type="Proteomes" id="UP000011666"/>
    </source>
</evidence>
<keyword evidence="3 7" id="KW-0288">FMN</keyword>
<dbReference type="PIRSF" id="PIRSF000138">
    <property type="entry name" value="Al-hdrx_acd_dh"/>
    <property type="match status" value="1"/>
</dbReference>
<dbReference type="EMBL" id="BANX01000008">
    <property type="protein sequence ID" value="GAC67438.1"/>
    <property type="molecule type" value="Genomic_DNA"/>
</dbReference>
<comment type="cofactor">
    <cofactor evidence="1">
        <name>FMN</name>
        <dbReference type="ChEBI" id="CHEBI:58210"/>
    </cofactor>
</comment>
<proteinExistence type="inferred from homology"/>
<reference evidence="9 10" key="1">
    <citation type="submission" date="2013-01" db="EMBL/GenBank/DDBJ databases">
        <title>Whole genome shotgun sequence of Gordonia soli NBRC 108243.</title>
        <authorList>
            <person name="Isaki-Nakamura S."/>
            <person name="Hosoyama A."/>
            <person name="Tsuchikane K."/>
            <person name="Ando Y."/>
            <person name="Baba S."/>
            <person name="Ohji S."/>
            <person name="Hamada M."/>
            <person name="Tamura T."/>
            <person name="Yamazoe A."/>
            <person name="Yamazaki S."/>
            <person name="Fujita N."/>
        </authorList>
    </citation>
    <scope>NUCLEOTIDE SEQUENCE [LARGE SCALE GENOMIC DNA]</scope>
    <source>
        <strain evidence="9 10">NBRC 108243</strain>
    </source>
</reference>
<dbReference type="InterPro" id="IPR037396">
    <property type="entry name" value="FMN_HAD"/>
</dbReference>
<feature type="binding site" evidence="7">
    <location>
        <begin position="299"/>
        <end position="303"/>
    </location>
    <ligand>
        <name>FMN</name>
        <dbReference type="ChEBI" id="CHEBI:58210"/>
    </ligand>
</feature>
<dbReference type="InterPro" id="IPR012133">
    <property type="entry name" value="Alpha-hydoxy_acid_DH_FMN"/>
</dbReference>
<dbReference type="STRING" id="1223545.GS4_08_00220"/>
<feature type="binding site" evidence="7">
    <location>
        <position position="127"/>
    </location>
    <ligand>
        <name>FMN</name>
        <dbReference type="ChEBI" id="CHEBI:58210"/>
    </ligand>
</feature>
<evidence type="ECO:0000256" key="7">
    <source>
        <dbReference type="PIRSR" id="PIRSR000138-2"/>
    </source>
</evidence>
<feature type="binding site" evidence="7">
    <location>
        <position position="268"/>
    </location>
    <ligand>
        <name>glyoxylate</name>
        <dbReference type="ChEBI" id="CHEBI:36655"/>
    </ligand>
</feature>
<organism evidence="9 10">
    <name type="scientific">Gordonia soli NBRC 108243</name>
    <dbReference type="NCBI Taxonomy" id="1223545"/>
    <lineage>
        <taxon>Bacteria</taxon>
        <taxon>Bacillati</taxon>
        <taxon>Actinomycetota</taxon>
        <taxon>Actinomycetes</taxon>
        <taxon>Mycobacteriales</taxon>
        <taxon>Gordoniaceae</taxon>
        <taxon>Gordonia</taxon>
    </lineage>
</organism>
<dbReference type="InterPro" id="IPR008259">
    <property type="entry name" value="FMN_hydac_DH_AS"/>
</dbReference>
<keyword evidence="4" id="KW-0560">Oxidoreductase</keyword>
<evidence type="ECO:0000256" key="1">
    <source>
        <dbReference type="ARBA" id="ARBA00001917"/>
    </source>
</evidence>
<dbReference type="GO" id="GO:0010181">
    <property type="term" value="F:FMN binding"/>
    <property type="evidence" value="ECO:0007669"/>
    <property type="project" value="InterPro"/>
</dbReference>
<dbReference type="PANTHER" id="PTHR10578">
    <property type="entry name" value="S -2-HYDROXY-ACID OXIDASE-RELATED"/>
    <property type="match status" value="1"/>
</dbReference>
<dbReference type="PROSITE" id="PS00557">
    <property type="entry name" value="FMN_HYDROXY_ACID_DH_1"/>
    <property type="match status" value="1"/>
</dbReference>
<dbReference type="AlphaFoldDB" id="M0QFV1"/>
<feature type="domain" description="FMN hydroxy acid dehydrogenase" evidence="8">
    <location>
        <begin position="13"/>
        <end position="373"/>
    </location>
</feature>
<evidence type="ECO:0000259" key="8">
    <source>
        <dbReference type="PROSITE" id="PS51349"/>
    </source>
</evidence>
<dbReference type="Pfam" id="PF01070">
    <property type="entry name" value="FMN_dh"/>
    <property type="match status" value="1"/>
</dbReference>
<evidence type="ECO:0000313" key="9">
    <source>
        <dbReference type="EMBL" id="GAC67438.1"/>
    </source>
</evidence>
<feature type="binding site" evidence="7">
    <location>
        <begin position="322"/>
        <end position="323"/>
    </location>
    <ligand>
        <name>FMN</name>
        <dbReference type="ChEBI" id="CHEBI:58210"/>
    </ligand>
</feature>
<feature type="binding site" evidence="7">
    <location>
        <position position="271"/>
    </location>
    <ligand>
        <name>glyoxylate</name>
        <dbReference type="ChEBI" id="CHEBI:36655"/>
    </ligand>
</feature>
<feature type="binding site" evidence="7">
    <location>
        <position position="185"/>
    </location>
    <ligand>
        <name>glyoxylate</name>
        <dbReference type="ChEBI" id="CHEBI:36655"/>
    </ligand>
</feature>
<evidence type="ECO:0000256" key="2">
    <source>
        <dbReference type="ARBA" id="ARBA00022630"/>
    </source>
</evidence>
<keyword evidence="10" id="KW-1185">Reference proteome</keyword>
<dbReference type="CDD" id="cd02809">
    <property type="entry name" value="alpha_hydroxyacid_oxid_FMN"/>
    <property type="match status" value="1"/>
</dbReference>
<feature type="binding site" evidence="7">
    <location>
        <position position="148"/>
    </location>
    <ligand>
        <name>FMN</name>
        <dbReference type="ChEBI" id="CHEBI:58210"/>
    </ligand>
</feature>
<feature type="binding site" evidence="7">
    <location>
        <position position="176"/>
    </location>
    <ligand>
        <name>FMN</name>
        <dbReference type="ChEBI" id="CHEBI:58210"/>
    </ligand>
</feature>
<feature type="binding site" evidence="7">
    <location>
        <position position="266"/>
    </location>
    <ligand>
        <name>FMN</name>
        <dbReference type="ChEBI" id="CHEBI:58210"/>
    </ligand>
</feature>
<dbReference type="PROSITE" id="PS51349">
    <property type="entry name" value="FMN_HYDROXY_ACID_DH_2"/>
    <property type="match status" value="1"/>
</dbReference>
<dbReference type="Gene3D" id="3.20.20.70">
    <property type="entry name" value="Aldolase class I"/>
    <property type="match status" value="1"/>
</dbReference>
<evidence type="ECO:0000256" key="4">
    <source>
        <dbReference type="ARBA" id="ARBA00023002"/>
    </source>
</evidence>